<dbReference type="Pfam" id="PF00106">
    <property type="entry name" value="adh_short"/>
    <property type="match status" value="1"/>
</dbReference>
<reference evidence="2" key="1">
    <citation type="submission" date="2018-06" db="EMBL/GenBank/DDBJ databases">
        <authorList>
            <person name="Lum Nde A."/>
            <person name="Hugo C."/>
        </authorList>
    </citation>
    <scope>NUCLEOTIDE SEQUENCE [LARGE SCALE GENOMIC DNA]</scope>
    <source>
        <strain evidence="2">1_F178</strain>
    </source>
</reference>
<dbReference type="AlphaFoldDB" id="A0A3D9C1G6"/>
<dbReference type="PANTHER" id="PTHR43431:SF7">
    <property type="entry name" value="OXIDOREDUCTASE, SHORT CHAIN DEHYDROGENASE_REDUCTASE FAMILY (AFU_ORTHOLOGUE AFUA_5G14000)"/>
    <property type="match status" value="1"/>
</dbReference>
<organism evidence="1 2">
    <name type="scientific">Chryseobacterium pennae</name>
    <dbReference type="NCBI Taxonomy" id="2258962"/>
    <lineage>
        <taxon>Bacteria</taxon>
        <taxon>Pseudomonadati</taxon>
        <taxon>Bacteroidota</taxon>
        <taxon>Flavobacteriia</taxon>
        <taxon>Flavobacteriales</taxon>
        <taxon>Weeksellaceae</taxon>
        <taxon>Chryseobacterium group</taxon>
        <taxon>Chryseobacterium</taxon>
    </lineage>
</organism>
<dbReference type="Proteomes" id="UP000256686">
    <property type="component" value="Unassembled WGS sequence"/>
</dbReference>
<proteinExistence type="predicted"/>
<name>A0A3D9C1G6_9FLAO</name>
<dbReference type="PANTHER" id="PTHR43431">
    <property type="entry name" value="OXIDOREDUCTASE, SHORT CHAIN DEHYDROGENASE/REDUCTASE FAMILY (AFU_ORTHOLOGUE AFUA_5G14000)"/>
    <property type="match status" value="1"/>
</dbReference>
<keyword evidence="2" id="KW-1185">Reference proteome</keyword>
<dbReference type="CDD" id="cd05233">
    <property type="entry name" value="SDR_c"/>
    <property type="match status" value="1"/>
</dbReference>
<gene>
    <name evidence="1" type="ORF">DRF65_24460</name>
</gene>
<dbReference type="EMBL" id="QNVT01000033">
    <property type="protein sequence ID" value="REC59713.1"/>
    <property type="molecule type" value="Genomic_DNA"/>
</dbReference>
<dbReference type="InterPro" id="IPR036291">
    <property type="entry name" value="NAD(P)-bd_dom_sf"/>
</dbReference>
<evidence type="ECO:0000313" key="2">
    <source>
        <dbReference type="Proteomes" id="UP000256686"/>
    </source>
</evidence>
<sequence length="251" mass="27655">MNKTIIIIGAGPGVGLETARYFGHHGYLVGLMSRNQEKLNLIKAELELEGISVFNETIDANTPESVSGSIKKLTEKLGNRLDVVLYNVPGPLGAESYVPITDLSIDLLKTYLNTRVLSALETAKTTIPYLLQTSGALLFTSGQSDRTAYPFTSAMGVPQAALRMLTTHLHNEFAEKNIFVGYIPIDNPPLYSDSEKESSRSDLPLGFELENRTEATHIAKELFNLSTKRDNLELRIEPTSLDQKNSQANKN</sequence>
<accession>A0A3D9C1G6</accession>
<dbReference type="SUPFAM" id="SSF51735">
    <property type="entry name" value="NAD(P)-binding Rossmann-fold domains"/>
    <property type="match status" value="1"/>
</dbReference>
<dbReference type="Gene3D" id="3.40.50.720">
    <property type="entry name" value="NAD(P)-binding Rossmann-like Domain"/>
    <property type="match status" value="1"/>
</dbReference>
<dbReference type="InterPro" id="IPR002347">
    <property type="entry name" value="SDR_fam"/>
</dbReference>
<protein>
    <submittedName>
        <fullName evidence="1">SDR family oxidoreductase</fullName>
    </submittedName>
</protein>
<evidence type="ECO:0000313" key="1">
    <source>
        <dbReference type="EMBL" id="REC59713.1"/>
    </source>
</evidence>
<comment type="caution">
    <text evidence="1">The sequence shown here is derived from an EMBL/GenBank/DDBJ whole genome shotgun (WGS) entry which is preliminary data.</text>
</comment>